<dbReference type="EMBL" id="CP001821">
    <property type="protein sequence ID" value="ACZ31741.1"/>
    <property type="molecule type" value="Genomic_DNA"/>
</dbReference>
<dbReference type="KEGG" id="xce:Xcel_2727"/>
<dbReference type="SUPFAM" id="SSF53955">
    <property type="entry name" value="Lysozyme-like"/>
    <property type="match status" value="1"/>
</dbReference>
<dbReference type="Gene3D" id="2.20.230.10">
    <property type="entry name" value="Resuscitation-promoting factor rpfb"/>
    <property type="match status" value="1"/>
</dbReference>
<dbReference type="Pfam" id="PF03990">
    <property type="entry name" value="DUF348"/>
    <property type="match status" value="2"/>
</dbReference>
<evidence type="ECO:0000256" key="2">
    <source>
        <dbReference type="ARBA" id="ARBA00022729"/>
    </source>
</evidence>
<dbReference type="HOGENOM" id="CLU_036884_1_1_11"/>
<dbReference type="RefSeq" id="WP_012879483.1">
    <property type="nucleotide sequence ID" value="NC_013530.1"/>
</dbReference>
<keyword evidence="3" id="KW-0378">Hydrolase</keyword>
<evidence type="ECO:0000256" key="4">
    <source>
        <dbReference type="SAM" id="MobiDB-lite"/>
    </source>
</evidence>
<keyword evidence="5" id="KW-1133">Transmembrane helix</keyword>
<dbReference type="Gene3D" id="1.10.530.10">
    <property type="match status" value="1"/>
</dbReference>
<dbReference type="GO" id="GO:0016787">
    <property type="term" value="F:hydrolase activity"/>
    <property type="evidence" value="ECO:0007669"/>
    <property type="project" value="UniProtKB-KW"/>
</dbReference>
<name>D1BXV0_XYLCX</name>
<proteinExistence type="inferred from homology"/>
<feature type="region of interest" description="Disordered" evidence="4">
    <location>
        <begin position="1"/>
        <end position="35"/>
    </location>
</feature>
<protein>
    <submittedName>
        <fullName evidence="7">Transglycosylase domain protein</fullName>
    </submittedName>
</protein>
<feature type="region of interest" description="Disordered" evidence="4">
    <location>
        <begin position="388"/>
        <end position="415"/>
    </location>
</feature>
<evidence type="ECO:0000256" key="5">
    <source>
        <dbReference type="SAM" id="Phobius"/>
    </source>
</evidence>
<dbReference type="CDD" id="cd13925">
    <property type="entry name" value="RPF"/>
    <property type="match status" value="1"/>
</dbReference>
<evidence type="ECO:0000313" key="7">
    <source>
        <dbReference type="EMBL" id="ACZ31741.1"/>
    </source>
</evidence>
<organism evidence="7 8">
    <name type="scientific">Xylanimonas cellulosilytica (strain DSM 15894 / JCM 12276 / CECT 5975 / KCTC 9989 / LMG 20990 / NBRC 107835 / XIL07)</name>
    <dbReference type="NCBI Taxonomy" id="446471"/>
    <lineage>
        <taxon>Bacteria</taxon>
        <taxon>Bacillati</taxon>
        <taxon>Actinomycetota</taxon>
        <taxon>Actinomycetes</taxon>
        <taxon>Micrococcales</taxon>
        <taxon>Promicromonosporaceae</taxon>
        <taxon>Xylanimonas</taxon>
    </lineage>
</organism>
<sequence length="427" mass="44463">MTASHRTAPSGPSSTTPVVLPLDPAPPRRPRRRRGRRLLAAGVTVVALLAGGATGAVADARKSVTLDVDGRVTHLTTFAGSVEGLLRTQGLRLEDRDVVAPAPQTPLRDGSDVVVRFGRELTVEADGDRAQVWVAALDADDALSRLAARGDDVRLVASRAGERVSLPLRLAADGGKVLVRADGASRTVPDTGDGVEALLAAADVSVDDDDLVSVIPSASSGARVTLLVQRVVTQEVTTTTAVPFERVEQEDPDRYVDRDPKVVQAGVEGVRTRVERVTTVDGTETARVLLSEDQTTAPVDEVVAIGTRERPAPPPPADPPASSAAAPAPAADPAPAPAPEPAPAAPPSGDVWAALAQCESGGRADAVSSNGRYYGLYQFSLATWQSVGGSGLPSEASPEEQTMRAQALQERSGWGQWPACSRKLGLR</sequence>
<comment type="similarity">
    <text evidence="1">Belongs to the transglycosylase family. Rpf subfamily.</text>
</comment>
<accession>D1BXV0</accession>
<dbReference type="eggNOG" id="COG3583">
    <property type="taxonomic scope" value="Bacteria"/>
</dbReference>
<dbReference type="Pfam" id="PF06737">
    <property type="entry name" value="Transglycosylas"/>
    <property type="match status" value="1"/>
</dbReference>
<feature type="transmembrane region" description="Helical" evidence="5">
    <location>
        <begin position="38"/>
        <end position="58"/>
    </location>
</feature>
<evidence type="ECO:0000256" key="3">
    <source>
        <dbReference type="ARBA" id="ARBA00022801"/>
    </source>
</evidence>
<dbReference type="SMART" id="SM01208">
    <property type="entry name" value="G5"/>
    <property type="match status" value="1"/>
</dbReference>
<feature type="compositionally biased region" description="Polar residues" evidence="4">
    <location>
        <begin position="1"/>
        <end position="16"/>
    </location>
</feature>
<dbReference type="InterPro" id="IPR023346">
    <property type="entry name" value="Lysozyme-like_dom_sf"/>
</dbReference>
<keyword evidence="2" id="KW-0732">Signal</keyword>
<dbReference type="OrthoDB" id="1404170at2"/>
<reference evidence="8" key="1">
    <citation type="submission" date="2009-11" db="EMBL/GenBank/DDBJ databases">
        <title>The complete chromosome of Xylanimonas cellulosilytica DSM 15894.</title>
        <authorList>
            <consortium name="US DOE Joint Genome Institute (JGI-PGF)"/>
            <person name="Lucas S."/>
            <person name="Copeland A."/>
            <person name="Lapidus A."/>
            <person name="Glavina del Rio T."/>
            <person name="Dalin E."/>
            <person name="Tice H."/>
            <person name="Bruce D."/>
            <person name="Goodwin L."/>
            <person name="Pitluck S."/>
            <person name="Kyrpides N."/>
            <person name="Mavromatis K."/>
            <person name="Ivanova N."/>
            <person name="Mikhailova N."/>
            <person name="Foster B."/>
            <person name="Clum A."/>
            <person name="Brettin T."/>
            <person name="Detter J.C."/>
            <person name="Han C."/>
            <person name="Larimer F."/>
            <person name="Land M."/>
            <person name="Hauser L."/>
            <person name="Markowitz V."/>
            <person name="Cheng J.F."/>
            <person name="Hugenholtz P."/>
            <person name="Woyke T."/>
            <person name="Wu D."/>
            <person name="Gehrich-Schroeter G."/>
            <person name="Schneider S."/>
            <person name="Pukall S.R."/>
            <person name="Klenk H.P."/>
            <person name="Eisen J.A."/>
        </authorList>
    </citation>
    <scope>NUCLEOTIDE SEQUENCE [LARGE SCALE GENOMIC DNA]</scope>
    <source>
        <strain evidence="8">DSM 15894 / CECT 5975 / LMG 20990 / XIL07</strain>
    </source>
</reference>
<reference evidence="7 8" key="2">
    <citation type="journal article" date="2010" name="Stand. Genomic Sci.">
        <title>Complete genome sequence of Xylanimonas cellulosilytica type strain (XIL07).</title>
        <authorList>
            <person name="Foster B."/>
            <person name="Pukall R."/>
            <person name="Abt B."/>
            <person name="Nolan M."/>
            <person name="Glavina Del Rio T."/>
            <person name="Chen F."/>
            <person name="Lucas S."/>
            <person name="Tice H."/>
            <person name="Pitluck S."/>
            <person name="Cheng J.-F."/>
            <person name="Chertkov O."/>
            <person name="Brettin T."/>
            <person name="Han C."/>
            <person name="Detter J.C."/>
            <person name="Bruce D."/>
            <person name="Goodwin L."/>
            <person name="Ivanova N."/>
            <person name="Mavromatis K."/>
            <person name="Pati A."/>
            <person name="Mikhailova N."/>
            <person name="Chen A."/>
            <person name="Palaniappan K."/>
            <person name="Land M."/>
            <person name="Hauser L."/>
            <person name="Chang Y.-J."/>
            <person name="Jeffries C.D."/>
            <person name="Chain P."/>
            <person name="Rohde M."/>
            <person name="Goeker M."/>
            <person name="Bristow J."/>
            <person name="Eisen J.A."/>
            <person name="Markowitz V."/>
            <person name="Hugenholtz P."/>
            <person name="Kyrpides N.C."/>
            <person name="Klenk H.-P."/>
            <person name="Lapidus A."/>
        </authorList>
    </citation>
    <scope>NUCLEOTIDE SEQUENCE [LARGE SCALE GENOMIC DNA]</scope>
    <source>
        <strain evidence="8">DSM 15894 / CECT 5975 / LMG 20990 / XIL07</strain>
    </source>
</reference>
<feature type="domain" description="G5" evidence="6">
    <location>
        <begin position="228"/>
        <end position="309"/>
    </location>
</feature>
<dbReference type="InterPro" id="IPR010618">
    <property type="entry name" value="RPF"/>
</dbReference>
<feature type="region of interest" description="Disordered" evidence="4">
    <location>
        <begin position="307"/>
        <end position="349"/>
    </location>
</feature>
<feature type="compositionally biased region" description="Pro residues" evidence="4">
    <location>
        <begin position="330"/>
        <end position="346"/>
    </location>
</feature>
<evidence type="ECO:0000259" key="6">
    <source>
        <dbReference type="PROSITE" id="PS51109"/>
    </source>
</evidence>
<dbReference type="AlphaFoldDB" id="D1BXV0"/>
<dbReference type="InterPro" id="IPR007137">
    <property type="entry name" value="DUF348"/>
</dbReference>
<evidence type="ECO:0000256" key="1">
    <source>
        <dbReference type="ARBA" id="ARBA00010830"/>
    </source>
</evidence>
<dbReference type="Proteomes" id="UP000002255">
    <property type="component" value="Chromosome"/>
</dbReference>
<keyword evidence="5" id="KW-0472">Membrane</keyword>
<dbReference type="CAZy" id="GH23">
    <property type="family name" value="Glycoside Hydrolase Family 23"/>
</dbReference>
<keyword evidence="8" id="KW-1185">Reference proteome</keyword>
<dbReference type="PROSITE" id="PS51109">
    <property type="entry name" value="G5"/>
    <property type="match status" value="1"/>
</dbReference>
<dbReference type="STRING" id="446471.Xcel_2727"/>
<gene>
    <name evidence="7" type="ordered locus">Xcel_2727</name>
</gene>
<dbReference type="Pfam" id="PF07501">
    <property type="entry name" value="G5"/>
    <property type="match status" value="1"/>
</dbReference>
<evidence type="ECO:0000313" key="8">
    <source>
        <dbReference type="Proteomes" id="UP000002255"/>
    </source>
</evidence>
<dbReference type="InterPro" id="IPR011098">
    <property type="entry name" value="G5_dom"/>
</dbReference>
<keyword evidence="5" id="KW-0812">Transmembrane</keyword>
<feature type="compositionally biased region" description="Low complexity" evidence="4">
    <location>
        <begin position="320"/>
        <end position="329"/>
    </location>
</feature>